<protein>
    <submittedName>
        <fullName evidence="2">Uncharacterized protein</fullName>
    </submittedName>
</protein>
<reference evidence="2" key="1">
    <citation type="submission" date="2021-06" db="EMBL/GenBank/DDBJ databases">
        <authorList>
            <person name="Hodson N. C."/>
            <person name="Mongue J. A."/>
            <person name="Jaron S. K."/>
        </authorList>
    </citation>
    <scope>NUCLEOTIDE SEQUENCE</scope>
</reference>
<comment type="caution">
    <text evidence="2">The sequence shown here is derived from an EMBL/GenBank/DDBJ whole genome shotgun (WGS) entry which is preliminary data.</text>
</comment>
<name>A0A8J2Q626_9HEXA</name>
<evidence type="ECO:0000313" key="3">
    <source>
        <dbReference type="Proteomes" id="UP000708208"/>
    </source>
</evidence>
<sequence length="113" mass="12772">MGSKIWSTITLIGFTLTVMQVLNSTNGQEPKKIEGTPKMIFSRALASAICEQQKLFVEKEAVQEPLKERAKWRYAILPSPDKKCYDVRWNVCPKGTPQAPIICNPFQAKDCKN</sequence>
<feature type="chain" id="PRO_5035301339" evidence="1">
    <location>
        <begin position="28"/>
        <end position="113"/>
    </location>
</feature>
<evidence type="ECO:0000256" key="1">
    <source>
        <dbReference type="SAM" id="SignalP"/>
    </source>
</evidence>
<keyword evidence="3" id="KW-1185">Reference proteome</keyword>
<keyword evidence="1" id="KW-0732">Signal</keyword>
<gene>
    <name evidence="2" type="ORF">AFUS01_LOCUS45047</name>
</gene>
<evidence type="ECO:0000313" key="2">
    <source>
        <dbReference type="EMBL" id="CAG7835711.1"/>
    </source>
</evidence>
<feature type="signal peptide" evidence="1">
    <location>
        <begin position="1"/>
        <end position="27"/>
    </location>
</feature>
<dbReference type="AlphaFoldDB" id="A0A8J2Q626"/>
<accession>A0A8J2Q626</accession>
<organism evidence="2 3">
    <name type="scientific">Allacma fusca</name>
    <dbReference type="NCBI Taxonomy" id="39272"/>
    <lineage>
        <taxon>Eukaryota</taxon>
        <taxon>Metazoa</taxon>
        <taxon>Ecdysozoa</taxon>
        <taxon>Arthropoda</taxon>
        <taxon>Hexapoda</taxon>
        <taxon>Collembola</taxon>
        <taxon>Symphypleona</taxon>
        <taxon>Sminthuridae</taxon>
        <taxon>Allacma</taxon>
    </lineage>
</organism>
<proteinExistence type="predicted"/>
<dbReference type="EMBL" id="CAJVCH010570735">
    <property type="protein sequence ID" value="CAG7835711.1"/>
    <property type="molecule type" value="Genomic_DNA"/>
</dbReference>
<dbReference type="Proteomes" id="UP000708208">
    <property type="component" value="Unassembled WGS sequence"/>
</dbReference>